<evidence type="ECO:0000313" key="1">
    <source>
        <dbReference type="EMBL" id="ARZ70190.1"/>
    </source>
</evidence>
<dbReference type="Proteomes" id="UP000195755">
    <property type="component" value="Chromosome"/>
</dbReference>
<name>A0A1Z2L7D3_9ACTN</name>
<accession>A0A1Z2L7D3</accession>
<dbReference type="EMBL" id="CP021744">
    <property type="protein sequence ID" value="ARZ70190.1"/>
    <property type="molecule type" value="Genomic_DNA"/>
</dbReference>
<organism evidence="1 2">
    <name type="scientific">Streptomyces albireticuli</name>
    <dbReference type="NCBI Taxonomy" id="1940"/>
    <lineage>
        <taxon>Bacteria</taxon>
        <taxon>Bacillati</taxon>
        <taxon>Actinomycetota</taxon>
        <taxon>Actinomycetes</taxon>
        <taxon>Kitasatosporales</taxon>
        <taxon>Streptomycetaceae</taxon>
        <taxon>Streptomyces</taxon>
    </lineage>
</organism>
<evidence type="ECO:0000313" key="2">
    <source>
        <dbReference type="Proteomes" id="UP000195755"/>
    </source>
</evidence>
<proteinExistence type="predicted"/>
<dbReference type="KEGG" id="salj:SMD11_4593"/>
<gene>
    <name evidence="1" type="ORF">SMD11_4593</name>
</gene>
<sequence length="50" mass="5478">MSVSDFMRDMRGRSLSGVVVRIVSGVSLSRKWIVPVAAVATWMQVEPASQ</sequence>
<reference evidence="1 2" key="1">
    <citation type="submission" date="2017-06" db="EMBL/GenBank/DDBJ databases">
        <title>Streptomyces albireticuli Genome sequencing and assembly.</title>
        <authorList>
            <person name="Wang Y."/>
            <person name="Du B."/>
            <person name="Ding Y."/>
            <person name="Liu H."/>
            <person name="Hou Q."/>
            <person name="Liu K."/>
            <person name="Yao L."/>
            <person name="Wang C."/>
        </authorList>
    </citation>
    <scope>NUCLEOTIDE SEQUENCE [LARGE SCALE GENOMIC DNA]</scope>
    <source>
        <strain evidence="1 2">MDJK11</strain>
    </source>
</reference>
<protein>
    <submittedName>
        <fullName evidence="1">Uncharacterized protein</fullName>
    </submittedName>
</protein>
<dbReference type="AlphaFoldDB" id="A0A1Z2L7D3"/>